<evidence type="ECO:0000313" key="6">
    <source>
        <dbReference type="Proteomes" id="UP001059380"/>
    </source>
</evidence>
<dbReference type="PROSITE" id="PS51257">
    <property type="entry name" value="PROKAR_LIPOPROTEIN"/>
    <property type="match status" value="1"/>
</dbReference>
<dbReference type="PANTHER" id="PTHR44227">
    <property type="match status" value="1"/>
</dbReference>
<evidence type="ECO:0000313" key="5">
    <source>
        <dbReference type="EMBL" id="UWZ85844.1"/>
    </source>
</evidence>
<dbReference type="GO" id="GO:0035269">
    <property type="term" value="P:protein O-linked glycosylation via mannose"/>
    <property type="evidence" value="ECO:0007669"/>
    <property type="project" value="TreeGrafter"/>
</dbReference>
<feature type="signal peptide" evidence="4">
    <location>
        <begin position="1"/>
        <end position="21"/>
    </location>
</feature>
<evidence type="ECO:0000256" key="2">
    <source>
        <dbReference type="ARBA" id="ARBA00022803"/>
    </source>
</evidence>
<evidence type="ECO:0000256" key="4">
    <source>
        <dbReference type="SAM" id="SignalP"/>
    </source>
</evidence>
<name>A0A9J7BSJ1_9BACT</name>
<keyword evidence="1" id="KW-0677">Repeat</keyword>
<feature type="repeat" description="TPR" evidence="3">
    <location>
        <begin position="296"/>
        <end position="329"/>
    </location>
</feature>
<protein>
    <submittedName>
        <fullName evidence="5">Tetratricopeptide repeat protein</fullName>
    </submittedName>
</protein>
<dbReference type="AlphaFoldDB" id="A0A9J7BSJ1"/>
<feature type="chain" id="PRO_5039934244" evidence="4">
    <location>
        <begin position="22"/>
        <end position="395"/>
    </location>
</feature>
<feature type="repeat" description="TPR" evidence="3">
    <location>
        <begin position="194"/>
        <end position="227"/>
    </location>
</feature>
<proteinExistence type="predicted"/>
<feature type="repeat" description="TPR" evidence="3">
    <location>
        <begin position="131"/>
        <end position="164"/>
    </location>
</feature>
<sequence length="395" mass="43445">MRIGNVCLLSAFLLACGAACAQSTPRTSTDDALQRGTESLHAGRFADAEQWLQQAVASTPGNPVAQVELGAAELRLGKANEAVEHLRKAIAIEPNITGANLFLGIAHAQMHQVDEAVAALRRETELSPKDPQPWMWQGIVELQDGHPEKATEPLDRAAELAPNDLDILEYRGKAHTEVAFASYARMAVIDPSSWHVHRVQGQMYSQQSQHKEAIAEFVEAIKLMPNNSDLYEELGAEYRKSSQLELAQQAYAKELELSPNNPIAMYNMAKIDIETNRTAEGLELLHKVVANYSNVPATFFYLGLGEFDAGHTQEALAALEKAKAMNPEPELRPRVEYELSRVYRKLGRIEDSNKAVHEYTRLKAQNAKLNPQVLSAISSGFGSADVPASAPEKKD</sequence>
<dbReference type="KEGG" id="orp:MOP44_07850"/>
<dbReference type="SMART" id="SM00028">
    <property type="entry name" value="TPR"/>
    <property type="match status" value="7"/>
</dbReference>
<dbReference type="PROSITE" id="PS50005">
    <property type="entry name" value="TPR"/>
    <property type="match status" value="6"/>
</dbReference>
<keyword evidence="6" id="KW-1185">Reference proteome</keyword>
<dbReference type="InterPro" id="IPR011990">
    <property type="entry name" value="TPR-like_helical_dom_sf"/>
</dbReference>
<dbReference type="Pfam" id="PF14559">
    <property type="entry name" value="TPR_19"/>
    <property type="match status" value="1"/>
</dbReference>
<dbReference type="InterPro" id="IPR052346">
    <property type="entry name" value="O-mannosyl-transferase_TMTC"/>
</dbReference>
<dbReference type="Pfam" id="PF13174">
    <property type="entry name" value="TPR_6"/>
    <property type="match status" value="1"/>
</dbReference>
<evidence type="ECO:0000256" key="1">
    <source>
        <dbReference type="ARBA" id="ARBA00022737"/>
    </source>
</evidence>
<feature type="repeat" description="TPR" evidence="3">
    <location>
        <begin position="228"/>
        <end position="261"/>
    </location>
</feature>
<dbReference type="Pfam" id="PF13181">
    <property type="entry name" value="TPR_8"/>
    <property type="match status" value="1"/>
</dbReference>
<reference evidence="5" key="1">
    <citation type="submission" date="2021-04" db="EMBL/GenBank/DDBJ databases">
        <title>Phylogenetic analysis of Acidobacteriaceae.</title>
        <authorList>
            <person name="Qiu L."/>
            <person name="Zhang Q."/>
        </authorList>
    </citation>
    <scope>NUCLEOTIDE SEQUENCE</scope>
    <source>
        <strain evidence="5">DSM 25168</strain>
    </source>
</reference>
<dbReference type="InterPro" id="IPR019734">
    <property type="entry name" value="TPR_rpt"/>
</dbReference>
<dbReference type="GO" id="GO:0000030">
    <property type="term" value="F:mannosyltransferase activity"/>
    <property type="evidence" value="ECO:0007669"/>
    <property type="project" value="TreeGrafter"/>
</dbReference>
<keyword evidence="4" id="KW-0732">Signal</keyword>
<dbReference type="EMBL" id="CP093313">
    <property type="protein sequence ID" value="UWZ85844.1"/>
    <property type="molecule type" value="Genomic_DNA"/>
</dbReference>
<accession>A0A9J7BSJ1</accession>
<organism evidence="5 6">
    <name type="scientific">Occallatibacter riparius</name>
    <dbReference type="NCBI Taxonomy" id="1002689"/>
    <lineage>
        <taxon>Bacteria</taxon>
        <taxon>Pseudomonadati</taxon>
        <taxon>Acidobacteriota</taxon>
        <taxon>Terriglobia</taxon>
        <taxon>Terriglobales</taxon>
        <taxon>Acidobacteriaceae</taxon>
        <taxon>Occallatibacter</taxon>
    </lineage>
</organism>
<dbReference type="Gene3D" id="1.25.40.10">
    <property type="entry name" value="Tetratricopeptide repeat domain"/>
    <property type="match status" value="2"/>
</dbReference>
<feature type="repeat" description="TPR" evidence="3">
    <location>
        <begin position="97"/>
        <end position="130"/>
    </location>
</feature>
<keyword evidence="2 3" id="KW-0802">TPR repeat</keyword>
<dbReference type="Proteomes" id="UP001059380">
    <property type="component" value="Chromosome"/>
</dbReference>
<evidence type="ECO:0000256" key="3">
    <source>
        <dbReference type="PROSITE-ProRule" id="PRU00339"/>
    </source>
</evidence>
<feature type="repeat" description="TPR" evidence="3">
    <location>
        <begin position="63"/>
        <end position="96"/>
    </location>
</feature>
<dbReference type="RefSeq" id="WP_260795454.1">
    <property type="nucleotide sequence ID" value="NZ_CP093313.1"/>
</dbReference>
<dbReference type="PANTHER" id="PTHR44227:SF3">
    <property type="entry name" value="PROTEIN O-MANNOSYL-TRANSFERASE TMTC4"/>
    <property type="match status" value="1"/>
</dbReference>
<dbReference type="SUPFAM" id="SSF48452">
    <property type="entry name" value="TPR-like"/>
    <property type="match status" value="2"/>
</dbReference>
<gene>
    <name evidence="5" type="ORF">MOP44_07850</name>
</gene>
<dbReference type="GO" id="GO:0030968">
    <property type="term" value="P:endoplasmic reticulum unfolded protein response"/>
    <property type="evidence" value="ECO:0007669"/>
    <property type="project" value="TreeGrafter"/>
</dbReference>